<name>A0A6G0XJA6_9STRA</name>
<dbReference type="VEuPathDB" id="FungiDB:AeMF1_006241"/>
<proteinExistence type="predicted"/>
<accession>A0A6G0XJA6</accession>
<dbReference type="AlphaFoldDB" id="A0A6G0XJA6"/>
<comment type="caution">
    <text evidence="1">The sequence shown here is derived from an EMBL/GenBank/DDBJ whole genome shotgun (WGS) entry which is preliminary data.</text>
</comment>
<keyword evidence="2" id="KW-1185">Reference proteome</keyword>
<sequence>MCQTPLLDATELAWNTQNAHNCKLPQRESVQIATTTSKQWAVCQTTTPSASFSIQAAGCHHLILGFAPRGSTKYSDVQGLHLDFRTGRALWSPEIKTIVDGESVVATGDQPVVWTAAIQDGTVYFWRNGALLGVRVEIPASLLATDSKSWFPTIATKGHTGGSETSVALINRRSKVADVVA</sequence>
<dbReference type="Proteomes" id="UP000481153">
    <property type="component" value="Unassembled WGS sequence"/>
</dbReference>
<protein>
    <submittedName>
        <fullName evidence="1">Uncharacterized protein</fullName>
    </submittedName>
</protein>
<gene>
    <name evidence="1" type="ORF">Ae201684_004115</name>
</gene>
<evidence type="ECO:0000313" key="1">
    <source>
        <dbReference type="EMBL" id="KAF0740378.1"/>
    </source>
</evidence>
<dbReference type="EMBL" id="VJMJ01000052">
    <property type="protein sequence ID" value="KAF0740378.1"/>
    <property type="molecule type" value="Genomic_DNA"/>
</dbReference>
<evidence type="ECO:0000313" key="2">
    <source>
        <dbReference type="Proteomes" id="UP000481153"/>
    </source>
</evidence>
<reference evidence="1 2" key="1">
    <citation type="submission" date="2019-07" db="EMBL/GenBank/DDBJ databases">
        <title>Genomics analysis of Aphanomyces spp. identifies a new class of oomycete effector associated with host adaptation.</title>
        <authorList>
            <person name="Gaulin E."/>
        </authorList>
    </citation>
    <scope>NUCLEOTIDE SEQUENCE [LARGE SCALE GENOMIC DNA]</scope>
    <source>
        <strain evidence="1 2">ATCC 201684</strain>
    </source>
</reference>
<organism evidence="1 2">
    <name type="scientific">Aphanomyces euteiches</name>
    <dbReference type="NCBI Taxonomy" id="100861"/>
    <lineage>
        <taxon>Eukaryota</taxon>
        <taxon>Sar</taxon>
        <taxon>Stramenopiles</taxon>
        <taxon>Oomycota</taxon>
        <taxon>Saprolegniomycetes</taxon>
        <taxon>Saprolegniales</taxon>
        <taxon>Verrucalvaceae</taxon>
        <taxon>Aphanomyces</taxon>
    </lineage>
</organism>